<dbReference type="Pfam" id="PF05726">
    <property type="entry name" value="Pirin_C"/>
    <property type="match status" value="1"/>
</dbReference>
<dbReference type="OrthoDB" id="321327at2"/>
<dbReference type="Proteomes" id="UP000005113">
    <property type="component" value="Unassembled WGS sequence"/>
</dbReference>
<dbReference type="AlphaFoldDB" id="J0Y004"/>
<feature type="region of interest" description="Disordered" evidence="3">
    <location>
        <begin position="310"/>
        <end position="335"/>
    </location>
</feature>
<accession>J0Y004</accession>
<proteinExistence type="inferred from homology"/>
<dbReference type="InterPro" id="IPR003829">
    <property type="entry name" value="Pirin_N_dom"/>
</dbReference>
<reference evidence="7" key="1">
    <citation type="journal article" date="2012" name="Stand. Genomic Sci.">
        <title>Permanent draft genome sequence of the gliding predator Saprospira grandis strain Sa g1 (= HR1).</title>
        <authorList>
            <person name="Mavromatis K."/>
            <person name="Chertkov O."/>
            <person name="Lapidus A."/>
            <person name="Nolan M."/>
            <person name="Lucas S."/>
            <person name="Tice H."/>
            <person name="Del Rio T.G."/>
            <person name="Cheng J.F."/>
            <person name="Han C."/>
            <person name="Tapia R."/>
            <person name="Bruce D."/>
            <person name="Goodwin L.A."/>
            <person name="Pitluck S."/>
            <person name="Huntemann M."/>
            <person name="Liolios K."/>
            <person name="Pagani I."/>
            <person name="Ivanova N."/>
            <person name="Mikhailova N."/>
            <person name="Pati A."/>
            <person name="Chen A."/>
            <person name="Palaniappan K."/>
            <person name="Land M."/>
            <person name="Brambilla E.M."/>
            <person name="Rohde M."/>
            <person name="Spring S."/>
            <person name="Goker M."/>
            <person name="Detter J.C."/>
            <person name="Bristow J."/>
            <person name="Eisen J.A."/>
            <person name="Markowitz V."/>
            <person name="Hugenholtz P."/>
            <person name="Kyrpides N.C."/>
            <person name="Klenk H.P."/>
            <person name="Woyke T."/>
        </authorList>
    </citation>
    <scope>NUCLEOTIDE SEQUENCE [LARGE SCALE GENOMIC DNA]</scope>
    <source>
        <strain evidence="7">DSM 2844</strain>
    </source>
</reference>
<dbReference type="InterPro" id="IPR012093">
    <property type="entry name" value="Pirin"/>
</dbReference>
<protein>
    <submittedName>
        <fullName evidence="6">Pirin-related protein</fullName>
    </submittedName>
</protein>
<dbReference type="EMBL" id="JH719942">
    <property type="protein sequence ID" value="EJF54831.1"/>
    <property type="molecule type" value="Genomic_DNA"/>
</dbReference>
<dbReference type="Pfam" id="PF02678">
    <property type="entry name" value="Pirin"/>
    <property type="match status" value="1"/>
</dbReference>
<evidence type="ECO:0000256" key="3">
    <source>
        <dbReference type="SAM" id="MobiDB-lite"/>
    </source>
</evidence>
<dbReference type="InterPro" id="IPR014710">
    <property type="entry name" value="RmlC-like_jellyroll"/>
</dbReference>
<evidence type="ECO:0000259" key="4">
    <source>
        <dbReference type="Pfam" id="PF02678"/>
    </source>
</evidence>
<dbReference type="HOGENOM" id="CLU_833215_0_0_10"/>
<dbReference type="PANTHER" id="PTHR13903:SF8">
    <property type="entry name" value="PIRIN"/>
    <property type="match status" value="1"/>
</dbReference>
<dbReference type="PANTHER" id="PTHR13903">
    <property type="entry name" value="PIRIN-RELATED"/>
    <property type="match status" value="1"/>
</dbReference>
<sequence>MKKMKFYPLPQAGPWPAQDPFIFCAYHEDDYPKGEANLGPAKTSLRGRQMGSDFNPASNWRMYHGQEIPGFPYHPHRGFETLTIVEKGWVDHTDSHGGAGRYSAGDLQWLTAGRGLLHSEMFPLVEQEKENPLRLFQIWLNLPSKQKMVDPQYKMFWSHQLVEKEEQGARFRLWAGQFGPYKAPEPPAASWASQKSRDFMVLRIDLEAGAKFTIPKASSTESWGRLYLYEGGDIQANGQKMPLRHYMSWLAQEELELVAGPGGAKLLYLQAPPIEEPVWQRGPFVMDSSERLQEAFKDYRAGKFGKWPWPEDEHHFGPKKERFARHADGREERLD</sequence>
<organism evidence="6 7">
    <name type="scientific">Saprospira grandis DSM 2844</name>
    <dbReference type="NCBI Taxonomy" id="694433"/>
    <lineage>
        <taxon>Bacteria</taxon>
        <taxon>Pseudomonadati</taxon>
        <taxon>Bacteroidota</taxon>
        <taxon>Saprospiria</taxon>
        <taxon>Saprospirales</taxon>
        <taxon>Saprospiraceae</taxon>
        <taxon>Saprospira</taxon>
    </lineage>
</organism>
<name>J0Y004_9BACT</name>
<dbReference type="SUPFAM" id="SSF51182">
    <property type="entry name" value="RmlC-like cupins"/>
    <property type="match status" value="1"/>
</dbReference>
<evidence type="ECO:0000256" key="2">
    <source>
        <dbReference type="RuleBase" id="RU003457"/>
    </source>
</evidence>
<evidence type="ECO:0000256" key="1">
    <source>
        <dbReference type="ARBA" id="ARBA00008416"/>
    </source>
</evidence>
<dbReference type="Gene3D" id="2.60.120.10">
    <property type="entry name" value="Jelly Rolls"/>
    <property type="match status" value="2"/>
</dbReference>
<dbReference type="InterPro" id="IPR008778">
    <property type="entry name" value="Pirin_C_dom"/>
</dbReference>
<feature type="domain" description="Pirin C-terminal" evidence="5">
    <location>
        <begin position="202"/>
        <end position="305"/>
    </location>
</feature>
<evidence type="ECO:0000259" key="5">
    <source>
        <dbReference type="Pfam" id="PF05726"/>
    </source>
</evidence>
<dbReference type="InterPro" id="IPR011051">
    <property type="entry name" value="RmlC_Cupin_sf"/>
</dbReference>
<evidence type="ECO:0000313" key="6">
    <source>
        <dbReference type="EMBL" id="EJF54831.1"/>
    </source>
</evidence>
<gene>
    <name evidence="6" type="ORF">SapgrDRAFT_3186</name>
</gene>
<evidence type="ECO:0000313" key="7">
    <source>
        <dbReference type="Proteomes" id="UP000005113"/>
    </source>
</evidence>
<comment type="similarity">
    <text evidence="1 2">Belongs to the pirin family.</text>
</comment>
<feature type="domain" description="Pirin N-terminal" evidence="4">
    <location>
        <begin position="61"/>
        <end position="140"/>
    </location>
</feature>
<dbReference type="RefSeq" id="WP_002660728.1">
    <property type="nucleotide sequence ID" value="NZ_JH719942.1"/>
</dbReference>